<feature type="compositionally biased region" description="Basic and acidic residues" evidence="2">
    <location>
        <begin position="197"/>
        <end position="211"/>
    </location>
</feature>
<feature type="compositionally biased region" description="Polar residues" evidence="2">
    <location>
        <begin position="240"/>
        <end position="252"/>
    </location>
</feature>
<dbReference type="InterPro" id="IPR024626">
    <property type="entry name" value="Kri1-like_C"/>
</dbReference>
<feature type="compositionally biased region" description="Basic and acidic residues" evidence="2">
    <location>
        <begin position="666"/>
        <end position="684"/>
    </location>
</feature>
<dbReference type="GO" id="GO:0000447">
    <property type="term" value="P:endonucleolytic cleavage in ITS1 to separate SSU-rRNA from 5.8S rRNA and LSU-rRNA from tricistronic rRNA transcript (SSU-rRNA, 5.8S rRNA, LSU-rRNA)"/>
    <property type="evidence" value="ECO:0007669"/>
    <property type="project" value="TreeGrafter"/>
</dbReference>
<feature type="compositionally biased region" description="Acidic residues" evidence="2">
    <location>
        <begin position="14"/>
        <end position="23"/>
    </location>
</feature>
<comment type="caution">
    <text evidence="4">The sequence shown here is derived from an EMBL/GenBank/DDBJ whole genome shotgun (WGS) entry which is preliminary data.</text>
</comment>
<dbReference type="Pfam" id="PF12936">
    <property type="entry name" value="Kri1_C"/>
    <property type="match status" value="1"/>
</dbReference>
<feature type="compositionally biased region" description="Acidic residues" evidence="2">
    <location>
        <begin position="428"/>
        <end position="439"/>
    </location>
</feature>
<feature type="compositionally biased region" description="Basic and acidic residues" evidence="2">
    <location>
        <begin position="334"/>
        <end position="367"/>
    </location>
</feature>
<feature type="compositionally biased region" description="Acidic residues" evidence="2">
    <location>
        <begin position="87"/>
        <end position="109"/>
    </location>
</feature>
<evidence type="ECO:0000259" key="3">
    <source>
        <dbReference type="Pfam" id="PF12936"/>
    </source>
</evidence>
<dbReference type="GO" id="GO:0005730">
    <property type="term" value="C:nucleolus"/>
    <property type="evidence" value="ECO:0007669"/>
    <property type="project" value="TreeGrafter"/>
</dbReference>
<feature type="compositionally biased region" description="Basic residues" evidence="2">
    <location>
        <begin position="616"/>
        <end position="629"/>
    </location>
</feature>
<proteinExistence type="inferred from homology"/>
<feature type="region of interest" description="Disordered" evidence="2">
    <location>
        <begin position="422"/>
        <end position="544"/>
    </location>
</feature>
<dbReference type="Proteomes" id="UP000091918">
    <property type="component" value="Unassembled WGS sequence"/>
</dbReference>
<protein>
    <recommendedName>
        <fullName evidence="3">Kri1-like C-terminal domain-containing protein</fullName>
    </recommendedName>
</protein>
<feature type="region of interest" description="Disordered" evidence="2">
    <location>
        <begin position="56"/>
        <end position="116"/>
    </location>
</feature>
<feature type="domain" description="Kri1-like C-terminal" evidence="3">
    <location>
        <begin position="540"/>
        <end position="634"/>
    </location>
</feature>
<dbReference type="GO" id="GO:0030686">
    <property type="term" value="C:90S preribosome"/>
    <property type="evidence" value="ECO:0007669"/>
    <property type="project" value="TreeGrafter"/>
</dbReference>
<feature type="compositionally biased region" description="Basic residues" evidence="2">
    <location>
        <begin position="513"/>
        <end position="523"/>
    </location>
</feature>
<dbReference type="STRING" id="1658172.A0A1B7NXA5"/>
<dbReference type="OrthoDB" id="10252032at2759"/>
<organism evidence="4 5">
    <name type="scientific">Emergomyces africanus</name>
    <dbReference type="NCBI Taxonomy" id="1955775"/>
    <lineage>
        <taxon>Eukaryota</taxon>
        <taxon>Fungi</taxon>
        <taxon>Dikarya</taxon>
        <taxon>Ascomycota</taxon>
        <taxon>Pezizomycotina</taxon>
        <taxon>Eurotiomycetes</taxon>
        <taxon>Eurotiomycetidae</taxon>
        <taxon>Onygenales</taxon>
        <taxon>Ajellomycetaceae</taxon>
        <taxon>Emergomyces</taxon>
    </lineage>
</organism>
<feature type="compositionally biased region" description="Basic residues" evidence="2">
    <location>
        <begin position="685"/>
        <end position="696"/>
    </location>
</feature>
<keyword evidence="5" id="KW-1185">Reference proteome</keyword>
<accession>A0A1B7NXA5</accession>
<feature type="region of interest" description="Disordered" evidence="2">
    <location>
        <begin position="611"/>
        <end position="696"/>
    </location>
</feature>
<evidence type="ECO:0000256" key="1">
    <source>
        <dbReference type="ARBA" id="ARBA00007473"/>
    </source>
</evidence>
<feature type="region of interest" description="Disordered" evidence="2">
    <location>
        <begin position="1"/>
        <end position="35"/>
    </location>
</feature>
<name>A0A1B7NXA5_9EURO</name>
<feature type="region of interest" description="Disordered" evidence="2">
    <location>
        <begin position="177"/>
        <end position="263"/>
    </location>
</feature>
<feature type="compositionally biased region" description="Basic and acidic residues" evidence="2">
    <location>
        <begin position="524"/>
        <end position="544"/>
    </location>
</feature>
<feature type="region of interest" description="Disordered" evidence="2">
    <location>
        <begin position="328"/>
        <end position="367"/>
    </location>
</feature>
<reference evidence="4 5" key="1">
    <citation type="submission" date="2015-07" db="EMBL/GenBank/DDBJ databases">
        <title>Emmonsia species relationships and genome sequence.</title>
        <authorList>
            <person name="Cuomo C.A."/>
            <person name="Schwartz I.S."/>
            <person name="Kenyon C."/>
            <person name="de Hoog G.S."/>
            <person name="Govender N.P."/>
            <person name="Botha A."/>
            <person name="Moreno L."/>
            <person name="de Vries M."/>
            <person name="Munoz J.F."/>
            <person name="Stielow J.B."/>
        </authorList>
    </citation>
    <scope>NUCLEOTIDE SEQUENCE [LARGE SCALE GENOMIC DNA]</scope>
    <source>
        <strain evidence="4 5">CBS 136260</strain>
    </source>
</reference>
<comment type="similarity">
    <text evidence="1">Belongs to the KRI1 family.</text>
</comment>
<dbReference type="InterPro" id="IPR018034">
    <property type="entry name" value="Kri1"/>
</dbReference>
<evidence type="ECO:0000313" key="5">
    <source>
        <dbReference type="Proteomes" id="UP000091918"/>
    </source>
</evidence>
<dbReference type="Pfam" id="PF05178">
    <property type="entry name" value="Kri1"/>
    <property type="match status" value="1"/>
</dbReference>
<dbReference type="AlphaFoldDB" id="A0A1B7NXA5"/>
<evidence type="ECO:0000313" key="4">
    <source>
        <dbReference type="EMBL" id="OAX81418.1"/>
    </source>
</evidence>
<feature type="compositionally biased region" description="Basic residues" evidence="2">
    <location>
        <begin position="1"/>
        <end position="10"/>
    </location>
</feature>
<dbReference type="PANTHER" id="PTHR14490">
    <property type="entry name" value="ZINC FINGER, ZZ TYPE"/>
    <property type="match status" value="1"/>
</dbReference>
<sequence>MEPPTKKQRKLLMDDDSSDESSDDGGALLGNGQEAGFKINEEYAKRFEYNKRAEEIRQLEDKYGKSAGLGKRKKLEGGRVGTTDGSEKEEEEEEETESSSESEDEDDEGVLATEALDREIFDTLNAIRSKDPRVYDTNVKFYSEIKETTEDELESSSAKKEKPMFIRDYHRENLLRGANAEEQTEEAAPRTFVQEQEDLKREIIKEMHAVNDDSSDDGGGGEGNEDDDEDGGFLIPKTKPSLSDTAAGTTTKAPPLDVESADKDPETFLTNFLTSKAWIPTERSNFQPFESDDEEEERQAEVFEEAYNFRFEDPNKINEALVTHSRGTTSKFSVRREELSGRKKKREAERLKKEEEKSQREAERNRLRKLKIEQLEEKIEKIKAAAGLRSSDFSEEDWARFLDDGWDDAKWEEEMKKRFGEKYYAEQEGSDDDDDDDPDGAGGGGASDRSKKKRKLKKPKWDDDIDIKDLIPDFDEEGEKPQLSDMDMQGGVEEVYAGESENEDEEAAESSKQPHKNKNKKKKALEDKKEKQKEARKERRKIEQLVDRSLDLDLDTALLPGASSKKYSGHFRYRETSPVSFGLTARDILMADDSALNQFAGLKKLATFRDPERKKKDLKRMGKKARLRQWRKETFGDENGPPADFALPQGVRGPTASADAVGNAADKTDKKDKSDGAMEVDIREGKKKRKRSKKKH</sequence>
<dbReference type="PANTHER" id="PTHR14490:SF5">
    <property type="entry name" value="PROTEIN KRI1 HOMOLOG"/>
    <property type="match status" value="1"/>
</dbReference>
<feature type="compositionally biased region" description="Basic and acidic residues" evidence="2">
    <location>
        <begin position="459"/>
        <end position="471"/>
    </location>
</feature>
<gene>
    <name evidence="4" type="ORF">ACJ72_04246</name>
</gene>
<evidence type="ECO:0000256" key="2">
    <source>
        <dbReference type="SAM" id="MobiDB-lite"/>
    </source>
</evidence>
<dbReference type="EMBL" id="LGUA01000479">
    <property type="protein sequence ID" value="OAX81418.1"/>
    <property type="molecule type" value="Genomic_DNA"/>
</dbReference>